<gene>
    <name evidence="3" type="ordered locus">Ctha_1577</name>
</gene>
<dbReference type="MEROPS" id="S12.950"/>
<dbReference type="InterPro" id="IPR001466">
    <property type="entry name" value="Beta-lactam-related"/>
</dbReference>
<evidence type="ECO:0000259" key="2">
    <source>
        <dbReference type="Pfam" id="PF00144"/>
    </source>
</evidence>
<dbReference type="Proteomes" id="UP000001208">
    <property type="component" value="Chromosome"/>
</dbReference>
<dbReference type="OrthoDB" id="9805821at2"/>
<dbReference type="SUPFAM" id="SSF56601">
    <property type="entry name" value="beta-lactamase/transpeptidase-like"/>
    <property type="match status" value="1"/>
</dbReference>
<keyword evidence="1" id="KW-0378">Hydrolase</keyword>
<reference evidence="3 4" key="1">
    <citation type="submission" date="2008-06" db="EMBL/GenBank/DDBJ databases">
        <title>Complete sequence of Chloroherpeton thalassium ATCC 35110.</title>
        <authorList>
            <consortium name="US DOE Joint Genome Institute"/>
            <person name="Lucas S."/>
            <person name="Copeland A."/>
            <person name="Lapidus A."/>
            <person name="Glavina del Rio T."/>
            <person name="Dalin E."/>
            <person name="Tice H."/>
            <person name="Bruce D."/>
            <person name="Goodwin L."/>
            <person name="Pitluck S."/>
            <person name="Schmutz J."/>
            <person name="Larimer F."/>
            <person name="Land M."/>
            <person name="Hauser L."/>
            <person name="Kyrpides N."/>
            <person name="Mikhailova N."/>
            <person name="Liu Z."/>
            <person name="Li T."/>
            <person name="Zhao F."/>
            <person name="Overmann J."/>
            <person name="Bryant D.A."/>
            <person name="Richardson P."/>
        </authorList>
    </citation>
    <scope>NUCLEOTIDE SEQUENCE [LARGE SCALE GENOMIC DNA]</scope>
    <source>
        <strain evidence="4">ATCC 35110 / GB-78</strain>
    </source>
</reference>
<evidence type="ECO:0000256" key="1">
    <source>
        <dbReference type="ARBA" id="ARBA00022801"/>
    </source>
</evidence>
<sequence>MLVKSIFLSYVAFWFASGSLFGCQKSKYHEFEKVDAVIEAAIADGAFPSAVVGVLRENKILFHKAYGKLTYEKNSPKTTLSTIYDLASLTKALATTLSLMKLYEEGQFRLTDKVSRYLPELKGNHKEEITIRNLLLHNAGFVPFRPFIRTCFSPDDVMRAIYQDSLCYPTGTKTIYSDIDFILLGELVHRLSGKPLDEYFHENFAKPLGLESTFFLPPDSLRYRIAPTEIDTTWHLPRARPLVHDPNAALLGGVAGHAGLFSTSGDILRLMSMVMNGGKFNGKEILKPEIVWLFTKRDTVLRQRALGWDMKSPGAHSSAGKYFSLATFGHLGFTGTSVWVDPARSLCVVFLTNRVYPSASNKRIRAIRPKLHDAVIESIEPNAQPDTSFAAPDTSHAASQ</sequence>
<organism evidence="3 4">
    <name type="scientific">Chloroherpeton thalassium (strain ATCC 35110 / GB-78)</name>
    <dbReference type="NCBI Taxonomy" id="517418"/>
    <lineage>
        <taxon>Bacteria</taxon>
        <taxon>Pseudomonadati</taxon>
        <taxon>Chlorobiota</taxon>
        <taxon>Chlorobiia</taxon>
        <taxon>Chlorobiales</taxon>
        <taxon>Chloroherpetonaceae</taxon>
        <taxon>Chloroherpeton</taxon>
    </lineage>
</organism>
<dbReference type="eggNOG" id="COG1680">
    <property type="taxonomic scope" value="Bacteria"/>
</dbReference>
<dbReference type="InterPro" id="IPR050789">
    <property type="entry name" value="Diverse_Enzym_Activities"/>
</dbReference>
<feature type="domain" description="Beta-lactamase-related" evidence="2">
    <location>
        <begin position="34"/>
        <end position="366"/>
    </location>
</feature>
<dbReference type="STRING" id="517418.Ctha_1577"/>
<keyword evidence="4" id="KW-1185">Reference proteome</keyword>
<proteinExistence type="predicted"/>
<dbReference type="Gene3D" id="3.40.710.10">
    <property type="entry name" value="DD-peptidase/beta-lactamase superfamily"/>
    <property type="match status" value="1"/>
</dbReference>
<name>B3QSI8_CHLT3</name>
<dbReference type="EMBL" id="CP001100">
    <property type="protein sequence ID" value="ACF14035.1"/>
    <property type="molecule type" value="Genomic_DNA"/>
</dbReference>
<dbReference type="AlphaFoldDB" id="B3QSI8"/>
<dbReference type="HOGENOM" id="CLU_020027_1_1_10"/>
<protein>
    <submittedName>
        <fullName evidence="3">Beta-lactamase</fullName>
    </submittedName>
</protein>
<dbReference type="PANTHER" id="PTHR43283">
    <property type="entry name" value="BETA-LACTAMASE-RELATED"/>
    <property type="match status" value="1"/>
</dbReference>
<dbReference type="RefSeq" id="WP_012500119.1">
    <property type="nucleotide sequence ID" value="NC_011026.1"/>
</dbReference>
<dbReference type="GO" id="GO:0016787">
    <property type="term" value="F:hydrolase activity"/>
    <property type="evidence" value="ECO:0007669"/>
    <property type="project" value="UniProtKB-KW"/>
</dbReference>
<dbReference type="Pfam" id="PF00144">
    <property type="entry name" value="Beta-lactamase"/>
    <property type="match status" value="1"/>
</dbReference>
<dbReference type="KEGG" id="cts:Ctha_1577"/>
<dbReference type="PANTHER" id="PTHR43283:SF11">
    <property type="entry name" value="BETA-LACTAMASE-RELATED DOMAIN-CONTAINING PROTEIN"/>
    <property type="match status" value="1"/>
</dbReference>
<evidence type="ECO:0000313" key="4">
    <source>
        <dbReference type="Proteomes" id="UP000001208"/>
    </source>
</evidence>
<evidence type="ECO:0000313" key="3">
    <source>
        <dbReference type="EMBL" id="ACF14035.1"/>
    </source>
</evidence>
<accession>B3QSI8</accession>
<dbReference type="InterPro" id="IPR012338">
    <property type="entry name" value="Beta-lactam/transpept-like"/>
</dbReference>
<dbReference type="PROSITE" id="PS51257">
    <property type="entry name" value="PROKAR_LIPOPROTEIN"/>
    <property type="match status" value="1"/>
</dbReference>